<evidence type="ECO:0000313" key="9">
    <source>
        <dbReference type="Proteomes" id="UP000033924"/>
    </source>
</evidence>
<evidence type="ECO:0000313" key="8">
    <source>
        <dbReference type="EMBL" id="KKF36854.1"/>
    </source>
</evidence>
<evidence type="ECO:0000256" key="4">
    <source>
        <dbReference type="ARBA" id="ARBA00023163"/>
    </source>
</evidence>
<dbReference type="STRING" id="65700.SY86_17775"/>
<feature type="domain" description="Ner winged helix-turn-helix DNA-binding" evidence="6">
    <location>
        <begin position="6"/>
        <end position="74"/>
    </location>
</feature>
<accession>A0A0M2KD23</accession>
<gene>
    <name evidence="7" type="ORF">AV903_22355</name>
    <name evidence="8" type="ORF">SY86_17775</name>
</gene>
<dbReference type="SUPFAM" id="SSF47413">
    <property type="entry name" value="lambda repressor-like DNA-binding domains"/>
    <property type="match status" value="1"/>
</dbReference>
<protein>
    <submittedName>
        <fullName evidence="8">Transcriptional regulator</fullName>
    </submittedName>
</protein>
<dbReference type="InterPro" id="IPR038722">
    <property type="entry name" value="Ner_HTH_dom"/>
</dbReference>
<comment type="similarity">
    <text evidence="1">Belongs to the ner transcriptional regulatory family.</text>
</comment>
<keyword evidence="9" id="KW-1185">Reference proteome</keyword>
<dbReference type="EMBL" id="CP013970">
    <property type="protein sequence ID" value="AXF78129.1"/>
    <property type="molecule type" value="Genomic_DNA"/>
</dbReference>
<dbReference type="Gene3D" id="1.10.260.40">
    <property type="entry name" value="lambda repressor-like DNA-binding domains"/>
    <property type="match status" value="1"/>
</dbReference>
<keyword evidence="3" id="KW-0238">DNA-binding</keyword>
<evidence type="ECO:0000256" key="3">
    <source>
        <dbReference type="ARBA" id="ARBA00023125"/>
    </source>
</evidence>
<evidence type="ECO:0000256" key="1">
    <source>
        <dbReference type="ARBA" id="ARBA00006157"/>
    </source>
</evidence>
<keyword evidence="2" id="KW-0805">Transcription regulation</keyword>
<proteinExistence type="inferred from homology"/>
<dbReference type="PATRIC" id="fig|65700.7.peg.4441"/>
<evidence type="ECO:0000259" key="6">
    <source>
        <dbReference type="Pfam" id="PF13693"/>
    </source>
</evidence>
<sequence>MKAEKDWHPSEVSAALKKKGSSVSQLSREAGLASSTLANALYRRWPKGEVIIALALGISPSEIWPSRYPSRKRKNEYNNSNNN</sequence>
<dbReference type="AlphaFoldDB" id="A0A0M2KD23"/>
<feature type="region of interest" description="Disordered" evidence="5">
    <location>
        <begin position="1"/>
        <end position="28"/>
    </location>
</feature>
<evidence type="ECO:0000256" key="5">
    <source>
        <dbReference type="SAM" id="MobiDB-lite"/>
    </source>
</evidence>
<dbReference type="Pfam" id="PF13693">
    <property type="entry name" value="HTH_35"/>
    <property type="match status" value="1"/>
</dbReference>
<evidence type="ECO:0000313" key="7">
    <source>
        <dbReference type="EMBL" id="AXF78129.1"/>
    </source>
</evidence>
<dbReference type="GO" id="GO:0003677">
    <property type="term" value="F:DNA binding"/>
    <property type="evidence" value="ECO:0007669"/>
    <property type="project" value="UniProtKB-KW"/>
</dbReference>
<dbReference type="Proteomes" id="UP000033924">
    <property type="component" value="Unassembled WGS sequence"/>
</dbReference>
<reference evidence="7 10" key="2">
    <citation type="submission" date="2016-01" db="EMBL/GenBank/DDBJ databases">
        <authorList>
            <person name="Oliw E.H."/>
        </authorList>
    </citation>
    <scope>NUCLEOTIDE SEQUENCE [LARGE SCALE GENOMIC DNA]</scope>
    <source>
        <strain evidence="7 10">MDcuke</strain>
    </source>
</reference>
<evidence type="ECO:0000256" key="2">
    <source>
        <dbReference type="ARBA" id="ARBA00023015"/>
    </source>
</evidence>
<dbReference type="Proteomes" id="UP000264980">
    <property type="component" value="Chromosome"/>
</dbReference>
<evidence type="ECO:0000313" key="10">
    <source>
        <dbReference type="Proteomes" id="UP000264980"/>
    </source>
</evidence>
<name>A0A0M2KD23_9GAMM</name>
<keyword evidence="4" id="KW-0804">Transcription</keyword>
<dbReference type="RefSeq" id="WP_016191367.1">
    <property type="nucleotide sequence ID" value="NZ_CP013970.1"/>
</dbReference>
<organism evidence="8 9">
    <name type="scientific">Erwinia tracheiphila</name>
    <dbReference type="NCBI Taxonomy" id="65700"/>
    <lineage>
        <taxon>Bacteria</taxon>
        <taxon>Pseudomonadati</taxon>
        <taxon>Pseudomonadota</taxon>
        <taxon>Gammaproteobacteria</taxon>
        <taxon>Enterobacterales</taxon>
        <taxon>Erwiniaceae</taxon>
        <taxon>Erwinia</taxon>
    </lineage>
</organism>
<dbReference type="InterPro" id="IPR010982">
    <property type="entry name" value="Lambda_DNA-bd_dom_sf"/>
</dbReference>
<reference evidence="8 9" key="1">
    <citation type="submission" date="2015-01" db="EMBL/GenBank/DDBJ databases">
        <title>Erwinia tracheiphila.</title>
        <authorList>
            <person name="Shapiro L.R."/>
        </authorList>
    </citation>
    <scope>NUCLEOTIDE SEQUENCE [LARGE SCALE GENOMIC DNA]</scope>
    <source>
        <strain evidence="8 9">BuffGH</strain>
    </source>
</reference>
<dbReference type="EMBL" id="JXNU01000003">
    <property type="protein sequence ID" value="KKF36854.1"/>
    <property type="molecule type" value="Genomic_DNA"/>
</dbReference>